<evidence type="ECO:0000256" key="3">
    <source>
        <dbReference type="PIRSR" id="PIRSR028757-1"/>
    </source>
</evidence>
<name>V9W3L3_9BACL</name>
<evidence type="ECO:0000259" key="4">
    <source>
        <dbReference type="Pfam" id="PF02016"/>
    </source>
</evidence>
<accession>V9W3L3</accession>
<dbReference type="InterPro" id="IPR003507">
    <property type="entry name" value="S66_fam"/>
</dbReference>
<proteinExistence type="inferred from homology"/>
<comment type="similarity">
    <text evidence="1">Belongs to the peptidase S66 family.</text>
</comment>
<dbReference type="Pfam" id="PF17676">
    <property type="entry name" value="Peptidase_S66C"/>
    <property type="match status" value="1"/>
</dbReference>
<dbReference type="KEGG" id="plv:ERIC2_c03570"/>
<evidence type="ECO:0000313" key="6">
    <source>
        <dbReference type="EMBL" id="AHD04215.1"/>
    </source>
</evidence>
<dbReference type="Gene3D" id="3.40.50.10740">
    <property type="entry name" value="Class I glutamine amidotransferase-like"/>
    <property type="match status" value="1"/>
</dbReference>
<dbReference type="SUPFAM" id="SSF141986">
    <property type="entry name" value="LD-carboxypeptidase A C-terminal domain-like"/>
    <property type="match status" value="1"/>
</dbReference>
<dbReference type="Proteomes" id="UP000029431">
    <property type="component" value="Chromosome"/>
</dbReference>
<dbReference type="CDD" id="cd07062">
    <property type="entry name" value="Peptidase_S66_mccF_like"/>
    <property type="match status" value="1"/>
</dbReference>
<evidence type="ECO:0000256" key="2">
    <source>
        <dbReference type="ARBA" id="ARBA00022801"/>
    </source>
</evidence>
<dbReference type="eggNOG" id="COG1619">
    <property type="taxonomic scope" value="Bacteria"/>
</dbReference>
<protein>
    <submittedName>
        <fullName evidence="6">Peptidase U61 LD-carboxypeptidase A</fullName>
    </submittedName>
</protein>
<dbReference type="InterPro" id="IPR027461">
    <property type="entry name" value="Carboxypeptidase_A_C_sf"/>
</dbReference>
<dbReference type="PIRSF" id="PIRSF028757">
    <property type="entry name" value="LD-carboxypeptidase"/>
    <property type="match status" value="1"/>
</dbReference>
<evidence type="ECO:0000259" key="5">
    <source>
        <dbReference type="Pfam" id="PF17676"/>
    </source>
</evidence>
<feature type="active site" description="Charge relay system" evidence="3">
    <location>
        <position position="269"/>
    </location>
</feature>
<dbReference type="InterPro" id="IPR027478">
    <property type="entry name" value="LdcA_N"/>
</dbReference>
<dbReference type="EMBL" id="CP003355">
    <property type="protein sequence ID" value="AHD04215.1"/>
    <property type="molecule type" value="Genomic_DNA"/>
</dbReference>
<dbReference type="GO" id="GO:0004180">
    <property type="term" value="F:carboxypeptidase activity"/>
    <property type="evidence" value="ECO:0007669"/>
    <property type="project" value="UniProtKB-KW"/>
</dbReference>
<sequence length="366" mass="41260">MCTEETAASFKETMIHSRFSNNLKGEVHMINYPLLKKGATIGVTAPSSGLNAELHNMFKQCCESMEKKGYQVVCGETVWTQEKAKSASAKKRANEFIGMMQDENIDIIIPPWGGELLIEILEEINFEKINKKWVLGYSDTSVLLLAITLNTGIATAHGTNLVDLRGEYSDDTTAMWQSVLSTKIGASITQHSSDKYQKEWKHHDPSPCVYHLTEDTNWKTISAKNVKIKGRLLGGCIDVIRHLIGTPFGRVQDFRKKHADNEPLIWYLENCELTTVDLRRSLVQMKLAGWFDHCSGILFGRSAANRPIENYTVEDVYRELSHELNIPIIYDVDCGHVPPQITFINGAFAEVEVKDNKGVILQHFKS</sequence>
<dbReference type="HOGENOM" id="CLU_034346_1_1_9"/>
<keyword evidence="6" id="KW-0121">Carboxypeptidase</keyword>
<dbReference type="InterPro" id="IPR029062">
    <property type="entry name" value="Class_I_gatase-like"/>
</dbReference>
<dbReference type="InterPro" id="IPR040449">
    <property type="entry name" value="Peptidase_S66_N"/>
</dbReference>
<feature type="active site" description="Nucleophile" evidence="3">
    <location>
        <position position="138"/>
    </location>
</feature>
<keyword evidence="6" id="KW-0645">Protease</keyword>
<keyword evidence="7" id="KW-1185">Reference proteome</keyword>
<dbReference type="InterPro" id="IPR040921">
    <property type="entry name" value="Peptidase_S66C"/>
</dbReference>
<evidence type="ECO:0000256" key="1">
    <source>
        <dbReference type="ARBA" id="ARBA00010233"/>
    </source>
</evidence>
<feature type="domain" description="LD-carboxypeptidase N-terminal" evidence="4">
    <location>
        <begin position="41"/>
        <end position="158"/>
    </location>
</feature>
<keyword evidence="2" id="KW-0378">Hydrolase</keyword>
<dbReference type="AlphaFoldDB" id="V9W3L3"/>
<dbReference type="PATRIC" id="fig|697284.3.peg.346"/>
<dbReference type="Gene3D" id="3.50.30.60">
    <property type="entry name" value="LD-carboxypeptidase A C-terminal domain-like"/>
    <property type="match status" value="1"/>
</dbReference>
<organism evidence="6 7">
    <name type="scientific">Paenibacillus larvae subsp. larvae DSM 25430</name>
    <dbReference type="NCBI Taxonomy" id="697284"/>
    <lineage>
        <taxon>Bacteria</taxon>
        <taxon>Bacillati</taxon>
        <taxon>Bacillota</taxon>
        <taxon>Bacilli</taxon>
        <taxon>Bacillales</taxon>
        <taxon>Paenibacillaceae</taxon>
        <taxon>Paenibacillus</taxon>
    </lineage>
</organism>
<gene>
    <name evidence="6" type="ORF">ERIC2_c03570</name>
</gene>
<dbReference type="PANTHER" id="PTHR30237">
    <property type="entry name" value="MURAMOYLTETRAPEPTIDE CARBOXYPEPTIDASE"/>
    <property type="match status" value="1"/>
</dbReference>
<feature type="active site" description="Charge relay system" evidence="3">
    <location>
        <position position="336"/>
    </location>
</feature>
<feature type="domain" description="LD-carboxypeptidase C-terminal" evidence="5">
    <location>
        <begin position="229"/>
        <end position="351"/>
    </location>
</feature>
<dbReference type="PANTHER" id="PTHR30237:SF5">
    <property type="entry name" value="CARBOXYPEPTIDASE VC_A0337-RELATED"/>
    <property type="match status" value="1"/>
</dbReference>
<reference evidence="6 7" key="1">
    <citation type="journal article" date="2014" name="PLoS ONE">
        <title>How to Kill the Honey Bee Larva: Genomic Potential and Virulence Mechanisms of Paenibacillus larvae.</title>
        <authorList>
            <person name="Djukic M."/>
            <person name="Brzuszkiewicz E."/>
            <person name="Funfhaus A."/>
            <person name="Voss J."/>
            <person name="Gollnow K."/>
            <person name="Poppinga L."/>
            <person name="Liesegang H."/>
            <person name="Garcia-Gonzalez E."/>
            <person name="Genersch E."/>
            <person name="Daniel R."/>
        </authorList>
    </citation>
    <scope>NUCLEOTIDE SEQUENCE [LARGE SCALE GENOMIC DNA]</scope>
    <source>
        <strain evidence="6 7">DSM 25430</strain>
    </source>
</reference>
<evidence type="ECO:0000313" key="7">
    <source>
        <dbReference type="Proteomes" id="UP000029431"/>
    </source>
</evidence>
<dbReference type="Pfam" id="PF02016">
    <property type="entry name" value="Peptidase_S66"/>
    <property type="match status" value="1"/>
</dbReference>
<dbReference type="SUPFAM" id="SSF52317">
    <property type="entry name" value="Class I glutamine amidotransferase-like"/>
    <property type="match status" value="1"/>
</dbReference>